<dbReference type="EMBL" id="JOJZ01000009">
    <property type="protein sequence ID" value="KID42219.1"/>
    <property type="molecule type" value="Genomic_DNA"/>
</dbReference>
<dbReference type="Pfam" id="PF00215">
    <property type="entry name" value="OMPdecase"/>
    <property type="match status" value="1"/>
</dbReference>
<evidence type="ECO:0000256" key="12">
    <source>
        <dbReference type="RuleBase" id="RU000512"/>
    </source>
</evidence>
<dbReference type="PANTHER" id="PTHR32119:SF2">
    <property type="entry name" value="OROTIDINE 5'-PHOSPHATE DECARBOXYLASE"/>
    <property type="match status" value="1"/>
</dbReference>
<dbReference type="HAMAP" id="MF_01200_B">
    <property type="entry name" value="OMPdecase_type1_B"/>
    <property type="match status" value="1"/>
</dbReference>
<dbReference type="UniPathway" id="UPA00070">
    <property type="reaction ID" value="UER00120"/>
</dbReference>
<dbReference type="PANTHER" id="PTHR32119">
    <property type="entry name" value="OROTIDINE 5'-PHOSPHATE DECARBOXYLASE"/>
    <property type="match status" value="1"/>
</dbReference>
<dbReference type="AlphaFoldDB" id="A0A0C1M772"/>
<evidence type="ECO:0000256" key="2">
    <source>
        <dbReference type="ARBA" id="ARBA00004861"/>
    </source>
</evidence>
<dbReference type="NCBIfam" id="NF001273">
    <property type="entry name" value="PRK00230.1"/>
    <property type="match status" value="1"/>
</dbReference>
<accession>A0A0C1M772</accession>
<feature type="binding site" evidence="9 11">
    <location>
        <position position="10"/>
    </location>
    <ligand>
        <name>substrate</name>
    </ligand>
</feature>
<name>A0A0C1M772_9LACO</name>
<dbReference type="GeneID" id="74912853"/>
<evidence type="ECO:0000256" key="8">
    <source>
        <dbReference type="ARBA" id="ARBA00061012"/>
    </source>
</evidence>
<dbReference type="Gene3D" id="3.20.20.70">
    <property type="entry name" value="Aldolase class I"/>
    <property type="match status" value="1"/>
</dbReference>
<feature type="binding site" evidence="9 11">
    <location>
        <position position="124"/>
    </location>
    <ligand>
        <name>substrate</name>
    </ligand>
</feature>
<dbReference type="InterPro" id="IPR011060">
    <property type="entry name" value="RibuloseP-bd_barrel"/>
</dbReference>
<keyword evidence="4 9" id="KW-0210">Decarboxylase</keyword>
<dbReference type="Proteomes" id="UP000031397">
    <property type="component" value="Unassembled WGS sequence"/>
</dbReference>
<dbReference type="CDD" id="cd04725">
    <property type="entry name" value="OMP_decarboxylase_like"/>
    <property type="match status" value="1"/>
</dbReference>
<dbReference type="InterPro" id="IPR001754">
    <property type="entry name" value="OMPdeCOase_dom"/>
</dbReference>
<feature type="binding site" evidence="9 11">
    <location>
        <position position="33"/>
    </location>
    <ligand>
        <name>substrate</name>
    </ligand>
</feature>
<sequence>MKKTMMIALDFPTQMDVNTFLDQFPYPEQLTVKIGMELFYRYGPEAVQEIQNKGCSIFLDLKLMDIPNTVYAGMFQLAKLGVDYVTVHTLGGSEMMRAAKRGLVDGSREANKKVPELLGVTELTSISQMALTNEQNCSLTMNEQVVSLANLAKASGCDGVITSAKELNDLVEQVGDDFDYVVPGIRSRDDASEDQKRVATPEQAREHGASAIVVGRPITQNEHPYRSYQKYDDEWNLKKRVD</sequence>
<evidence type="ECO:0000256" key="3">
    <source>
        <dbReference type="ARBA" id="ARBA00011738"/>
    </source>
</evidence>
<comment type="function">
    <text evidence="1 9">Catalyzes the decarboxylation of orotidine 5'-monophosphate (OMP) to uridine 5'-monophosphate (UMP).</text>
</comment>
<comment type="pathway">
    <text evidence="2 9 12">Pyrimidine metabolism; UMP biosynthesis via de novo pathway; UMP from orotate: step 2/2.</text>
</comment>
<evidence type="ECO:0000313" key="16">
    <source>
        <dbReference type="Proteomes" id="UP000031397"/>
    </source>
</evidence>
<evidence type="ECO:0000256" key="11">
    <source>
        <dbReference type="PIRSR" id="PIRSR614732-2"/>
    </source>
</evidence>
<dbReference type="InterPro" id="IPR047596">
    <property type="entry name" value="OMPdecase_bac"/>
</dbReference>
<comment type="caution">
    <text evidence="15">The sequence shown here is derived from an EMBL/GenBank/DDBJ whole genome shotgun (WGS) entry which is preliminary data.</text>
</comment>
<dbReference type="PROSITE" id="PS00156">
    <property type="entry name" value="OMPDECASE"/>
    <property type="match status" value="1"/>
</dbReference>
<dbReference type="EC" id="4.1.1.23" evidence="9"/>
<feature type="binding site" evidence="9 11">
    <location>
        <position position="195"/>
    </location>
    <ligand>
        <name>substrate</name>
    </ligand>
</feature>
<dbReference type="RefSeq" id="WP_039143134.1">
    <property type="nucleotide sequence ID" value="NZ_JOJZ01000009.1"/>
</dbReference>
<feature type="region of interest" description="Disordered" evidence="13">
    <location>
        <begin position="189"/>
        <end position="210"/>
    </location>
</feature>
<protein>
    <recommendedName>
        <fullName evidence="9">Orotidine 5'-phosphate decarboxylase</fullName>
        <ecNumber evidence="9">4.1.1.23</ecNumber>
    </recommendedName>
    <alternativeName>
        <fullName evidence="9">OMP decarboxylase</fullName>
        <shortName evidence="9">OMPDCase</shortName>
        <shortName evidence="9">OMPdecase</shortName>
    </alternativeName>
</protein>
<feature type="active site" description="Proton donor" evidence="9">
    <location>
        <position position="62"/>
    </location>
</feature>
<dbReference type="NCBIfam" id="TIGR01740">
    <property type="entry name" value="pyrF"/>
    <property type="match status" value="1"/>
</dbReference>
<evidence type="ECO:0000256" key="7">
    <source>
        <dbReference type="ARBA" id="ARBA00049157"/>
    </source>
</evidence>
<dbReference type="PATRIC" id="fig|1614.7.peg.138"/>
<dbReference type="InterPro" id="IPR013785">
    <property type="entry name" value="Aldolase_TIM"/>
</dbReference>
<dbReference type="InterPro" id="IPR014732">
    <property type="entry name" value="OMPdecase"/>
</dbReference>
<evidence type="ECO:0000256" key="4">
    <source>
        <dbReference type="ARBA" id="ARBA00022793"/>
    </source>
</evidence>
<proteinExistence type="inferred from homology"/>
<feature type="binding site" evidence="9 11">
    <location>
        <position position="216"/>
    </location>
    <ligand>
        <name>substrate</name>
    </ligand>
</feature>
<evidence type="ECO:0000256" key="10">
    <source>
        <dbReference type="PIRSR" id="PIRSR614732-1"/>
    </source>
</evidence>
<evidence type="ECO:0000256" key="1">
    <source>
        <dbReference type="ARBA" id="ARBA00002356"/>
    </source>
</evidence>
<organism evidence="15 16">
    <name type="scientific">Fructilactobacillus fructivorans</name>
    <dbReference type="NCBI Taxonomy" id="1614"/>
    <lineage>
        <taxon>Bacteria</taxon>
        <taxon>Bacillati</taxon>
        <taxon>Bacillota</taxon>
        <taxon>Bacilli</taxon>
        <taxon>Lactobacillales</taxon>
        <taxon>Lactobacillaceae</taxon>
        <taxon>Fructilactobacillus</taxon>
    </lineage>
</organism>
<feature type="binding site" evidence="9 11">
    <location>
        <position position="215"/>
    </location>
    <ligand>
        <name>substrate</name>
    </ligand>
</feature>
<dbReference type="GO" id="GO:0044205">
    <property type="term" value="P:'de novo' UMP biosynthetic process"/>
    <property type="evidence" value="ECO:0007669"/>
    <property type="project" value="UniProtKB-UniRule"/>
</dbReference>
<dbReference type="FunFam" id="3.20.20.70:FF:000015">
    <property type="entry name" value="Orotidine 5'-phosphate decarboxylase"/>
    <property type="match status" value="1"/>
</dbReference>
<comment type="catalytic activity">
    <reaction evidence="7 9 12">
        <text>orotidine 5'-phosphate + H(+) = UMP + CO2</text>
        <dbReference type="Rhea" id="RHEA:11596"/>
        <dbReference type="ChEBI" id="CHEBI:15378"/>
        <dbReference type="ChEBI" id="CHEBI:16526"/>
        <dbReference type="ChEBI" id="CHEBI:57538"/>
        <dbReference type="ChEBI" id="CHEBI:57865"/>
        <dbReference type="EC" id="4.1.1.23"/>
    </reaction>
</comment>
<feature type="compositionally biased region" description="Basic and acidic residues" evidence="13">
    <location>
        <begin position="189"/>
        <end position="208"/>
    </location>
</feature>
<evidence type="ECO:0000256" key="9">
    <source>
        <dbReference type="HAMAP-Rule" id="MF_01200"/>
    </source>
</evidence>
<dbReference type="InterPro" id="IPR018089">
    <property type="entry name" value="OMPdecase_AS"/>
</dbReference>
<keyword evidence="5 9" id="KW-0665">Pyrimidine biosynthesis</keyword>
<gene>
    <name evidence="9" type="primary">pyrF</name>
    <name evidence="15" type="ORF">LfDm3_0148</name>
</gene>
<dbReference type="SMART" id="SM00934">
    <property type="entry name" value="OMPdecase"/>
    <property type="match status" value="1"/>
</dbReference>
<dbReference type="GO" id="GO:0006207">
    <property type="term" value="P:'de novo' pyrimidine nucleobase biosynthetic process"/>
    <property type="evidence" value="ECO:0007669"/>
    <property type="project" value="InterPro"/>
</dbReference>
<dbReference type="SUPFAM" id="SSF51366">
    <property type="entry name" value="Ribulose-phoshate binding barrel"/>
    <property type="match status" value="1"/>
</dbReference>
<evidence type="ECO:0000256" key="13">
    <source>
        <dbReference type="SAM" id="MobiDB-lite"/>
    </source>
</evidence>
<feature type="binding site" evidence="9 11">
    <location>
        <position position="186"/>
    </location>
    <ligand>
        <name>substrate</name>
    </ligand>
</feature>
<reference evidence="15 16" key="1">
    <citation type="submission" date="2014-06" db="EMBL/GenBank/DDBJ databases">
        <title>Functional and comparative genomic analyses of the Drosophila gut microbiota identify candidate symbiosis factors.</title>
        <authorList>
            <person name="Newell P.D."/>
            <person name="Chaston J.M."/>
            <person name="Douglas A.E."/>
        </authorList>
    </citation>
    <scope>NUCLEOTIDE SEQUENCE [LARGE SCALE GENOMIC DNA]</scope>
    <source>
        <strain evidence="15 16">DmCS_002</strain>
    </source>
</reference>
<feature type="active site" description="For OMPdecase activity" evidence="10">
    <location>
        <position position="60"/>
    </location>
</feature>
<keyword evidence="16" id="KW-1185">Reference proteome</keyword>
<dbReference type="GO" id="GO:0005829">
    <property type="term" value="C:cytosol"/>
    <property type="evidence" value="ECO:0007669"/>
    <property type="project" value="TreeGrafter"/>
</dbReference>
<dbReference type="OrthoDB" id="9806203at2"/>
<feature type="active site" description="For OMPdecase activity" evidence="10">
    <location>
        <position position="65"/>
    </location>
</feature>
<evidence type="ECO:0000313" key="15">
    <source>
        <dbReference type="EMBL" id="KID42219.1"/>
    </source>
</evidence>
<feature type="active site" description="For OMPdecase activity" evidence="10">
    <location>
        <position position="62"/>
    </location>
</feature>
<dbReference type="GO" id="GO:0004590">
    <property type="term" value="F:orotidine-5'-phosphate decarboxylase activity"/>
    <property type="evidence" value="ECO:0007669"/>
    <property type="project" value="UniProtKB-UniRule"/>
</dbReference>
<keyword evidence="6 9" id="KW-0456">Lyase</keyword>
<feature type="domain" description="Orotidine 5'-phosphate decarboxylase" evidence="14">
    <location>
        <begin position="4"/>
        <end position="231"/>
    </location>
</feature>
<evidence type="ECO:0000256" key="6">
    <source>
        <dbReference type="ARBA" id="ARBA00023239"/>
    </source>
</evidence>
<comment type="subunit">
    <text evidence="3 9">Homodimer.</text>
</comment>
<comment type="similarity">
    <text evidence="8 9">Belongs to the OMP decarboxylase family. Type 1 subfamily.</text>
</comment>
<evidence type="ECO:0000259" key="14">
    <source>
        <dbReference type="SMART" id="SM00934"/>
    </source>
</evidence>
<feature type="binding site" evidence="9">
    <location>
        <begin position="60"/>
        <end position="69"/>
    </location>
    <ligand>
        <name>substrate</name>
    </ligand>
</feature>
<evidence type="ECO:0000256" key="5">
    <source>
        <dbReference type="ARBA" id="ARBA00022975"/>
    </source>
</evidence>